<feature type="compositionally biased region" description="Low complexity" evidence="1">
    <location>
        <begin position="1"/>
        <end position="19"/>
    </location>
</feature>
<feature type="transmembrane region" description="Helical" evidence="2">
    <location>
        <begin position="433"/>
        <end position="456"/>
    </location>
</feature>
<feature type="transmembrane region" description="Helical" evidence="2">
    <location>
        <begin position="591"/>
        <end position="610"/>
    </location>
</feature>
<evidence type="ECO:0000256" key="2">
    <source>
        <dbReference type="SAM" id="Phobius"/>
    </source>
</evidence>
<organism evidence="3 4">
    <name type="scientific">Hyaloscypha variabilis (strain UAMH 11265 / GT02V1 / F)</name>
    <name type="common">Meliniomyces variabilis</name>
    <dbReference type="NCBI Taxonomy" id="1149755"/>
    <lineage>
        <taxon>Eukaryota</taxon>
        <taxon>Fungi</taxon>
        <taxon>Dikarya</taxon>
        <taxon>Ascomycota</taxon>
        <taxon>Pezizomycotina</taxon>
        <taxon>Leotiomycetes</taxon>
        <taxon>Helotiales</taxon>
        <taxon>Hyaloscyphaceae</taxon>
        <taxon>Hyaloscypha</taxon>
        <taxon>Hyaloscypha variabilis</taxon>
    </lineage>
</organism>
<dbReference type="OrthoDB" id="191995at2759"/>
<gene>
    <name evidence="3" type="ORF">L207DRAFT_513514</name>
</gene>
<dbReference type="STRING" id="1149755.A0A2J6RKL8"/>
<keyword evidence="2" id="KW-1133">Transmembrane helix</keyword>
<feature type="region of interest" description="Disordered" evidence="1">
    <location>
        <begin position="1"/>
        <end position="30"/>
    </location>
</feature>
<evidence type="ECO:0000313" key="4">
    <source>
        <dbReference type="Proteomes" id="UP000235786"/>
    </source>
</evidence>
<dbReference type="PANTHER" id="PTHR36840:SF1">
    <property type="entry name" value="BLL5714 PROTEIN"/>
    <property type="match status" value="1"/>
</dbReference>
<dbReference type="PANTHER" id="PTHR36840">
    <property type="entry name" value="BLL5714 PROTEIN"/>
    <property type="match status" value="1"/>
</dbReference>
<name>A0A2J6RKL8_HYAVF</name>
<keyword evidence="2" id="KW-0812">Transmembrane</keyword>
<accession>A0A2J6RKL8</accession>
<feature type="transmembrane region" description="Helical" evidence="2">
    <location>
        <begin position="300"/>
        <end position="323"/>
    </location>
</feature>
<dbReference type="Pfam" id="PF06772">
    <property type="entry name" value="LtrA"/>
    <property type="match status" value="1"/>
</dbReference>
<dbReference type="EMBL" id="KZ613947">
    <property type="protein sequence ID" value="PMD39029.1"/>
    <property type="molecule type" value="Genomic_DNA"/>
</dbReference>
<feature type="transmembrane region" description="Helical" evidence="2">
    <location>
        <begin position="356"/>
        <end position="377"/>
    </location>
</feature>
<keyword evidence="2" id="KW-0472">Membrane</keyword>
<evidence type="ECO:0008006" key="5">
    <source>
        <dbReference type="Google" id="ProtNLM"/>
    </source>
</evidence>
<proteinExistence type="predicted"/>
<feature type="transmembrane region" description="Helical" evidence="2">
    <location>
        <begin position="569"/>
        <end position="585"/>
    </location>
</feature>
<feature type="transmembrane region" description="Helical" evidence="2">
    <location>
        <begin position="529"/>
        <end position="548"/>
    </location>
</feature>
<evidence type="ECO:0000313" key="3">
    <source>
        <dbReference type="EMBL" id="PMD39029.1"/>
    </source>
</evidence>
<evidence type="ECO:0000256" key="1">
    <source>
        <dbReference type="SAM" id="MobiDB-lite"/>
    </source>
</evidence>
<reference evidence="3 4" key="1">
    <citation type="submission" date="2016-04" db="EMBL/GenBank/DDBJ databases">
        <title>A degradative enzymes factory behind the ericoid mycorrhizal symbiosis.</title>
        <authorList>
            <consortium name="DOE Joint Genome Institute"/>
            <person name="Martino E."/>
            <person name="Morin E."/>
            <person name="Grelet G."/>
            <person name="Kuo A."/>
            <person name="Kohler A."/>
            <person name="Daghino S."/>
            <person name="Barry K."/>
            <person name="Choi C."/>
            <person name="Cichocki N."/>
            <person name="Clum A."/>
            <person name="Copeland A."/>
            <person name="Hainaut M."/>
            <person name="Haridas S."/>
            <person name="Labutti K."/>
            <person name="Lindquist E."/>
            <person name="Lipzen A."/>
            <person name="Khouja H.-R."/>
            <person name="Murat C."/>
            <person name="Ohm R."/>
            <person name="Olson A."/>
            <person name="Spatafora J."/>
            <person name="Veneault-Fourrey C."/>
            <person name="Henrissat B."/>
            <person name="Grigoriev I."/>
            <person name="Martin F."/>
            <person name="Perotto S."/>
        </authorList>
    </citation>
    <scope>NUCLEOTIDE SEQUENCE [LARGE SCALE GENOMIC DNA]</scope>
    <source>
        <strain evidence="3 4">F</strain>
    </source>
</reference>
<keyword evidence="4" id="KW-1185">Reference proteome</keyword>
<protein>
    <recommendedName>
        <fullName evidence="5">Low temperature requirement a protein</fullName>
    </recommendedName>
</protein>
<dbReference type="InterPro" id="IPR010640">
    <property type="entry name" value="Low_temperature_requirement_A"/>
</dbReference>
<sequence>MSSPGTTTPTTTTGITLASGGTGHGHHHTGKRLRHLLLPDGRKVHIALSPEEAESLRQRLTAIKRDEPFDLVIQGSPEHLEHLRHAHSHYDEKREMLRAKHGPDYDEFENVRAELDHLSSELHMLSDHAVQLDANFSKYGYSAHLRTYDDYTPPASSASSISGFHDPDHEKKDWESEKRNGRIMKIYKKPTVRQYFHKGLLWRASERTEVACFELFVDLLYVGILAINGDHAAEDPNGYELLRFSITFIMSWKIWSDLALIISWFETDDIMQRLSVMIIMACLLGLTTNMLDAFDDTYSMLIAFYLAARLFMGAYYFCLAWVIPMVRGVMLVHVSLTLIPTAIWIASIHVDMPRRLGLIWAAIVFELSAGMLVMLIVRKPDYHPRPIREWMGRVFEFLPAINIEHKVERTNAFVTLVFGYSVVAIIYQNASSFGLNAFFGKAALGLVQAFCFNWIYFELDGADLYLHAIRRNVPSAMFWTTAHLPFIMSYVLAAAALSKLVLATDCSDTKVEDLTETYMLKSEPDIPFGLRWFYCAGLGTALFCMGIISICNEHKDPAMGIRVSKTKRMMNRFAVCVIMFCLPTAKHLNSLQLISITTGLVIYVLLIELFGCSSPNESFFGEKRQCKYTARCKISKKDLESAVKGGHVIKVSELTDRGEKALYDVT</sequence>
<feature type="transmembrane region" description="Helical" evidence="2">
    <location>
        <begin position="274"/>
        <end position="294"/>
    </location>
</feature>
<feature type="transmembrane region" description="Helical" evidence="2">
    <location>
        <begin position="330"/>
        <end position="350"/>
    </location>
</feature>
<dbReference type="AlphaFoldDB" id="A0A2J6RKL8"/>
<feature type="transmembrane region" description="Helical" evidence="2">
    <location>
        <begin position="476"/>
        <end position="497"/>
    </location>
</feature>
<feature type="transmembrane region" description="Helical" evidence="2">
    <location>
        <begin position="410"/>
        <end position="427"/>
    </location>
</feature>
<dbReference type="Proteomes" id="UP000235786">
    <property type="component" value="Unassembled WGS sequence"/>
</dbReference>